<dbReference type="HAMAP" id="MF_01398">
    <property type="entry name" value="ATP_synth_b_bprime"/>
    <property type="match status" value="1"/>
</dbReference>
<evidence type="ECO:0000256" key="5">
    <source>
        <dbReference type="ARBA" id="ARBA00022781"/>
    </source>
</evidence>
<evidence type="ECO:0000256" key="15">
    <source>
        <dbReference type="SAM" id="Coils"/>
    </source>
</evidence>
<keyword evidence="6 13" id="KW-1133">Transmembrane helix</keyword>
<evidence type="ECO:0000256" key="10">
    <source>
        <dbReference type="ARBA" id="ARBA00025198"/>
    </source>
</evidence>
<comment type="function">
    <text evidence="10 13">F(1)F(0) ATP synthase produces ATP from ADP in the presence of a proton or sodium gradient. F-type ATPases consist of two structural domains, F(1) containing the extramembraneous catalytic core and F(0) containing the membrane proton channel, linked together by a central stalk and a peripheral stalk. During catalysis, ATP synthesis in the catalytic domain of F(1) is coupled via a rotary mechanism of the central stalk subunits to proton translocation.</text>
</comment>
<keyword evidence="2 13" id="KW-0813">Transport</keyword>
<feature type="coiled-coil region" evidence="15">
    <location>
        <begin position="33"/>
        <end position="118"/>
    </location>
</feature>
<evidence type="ECO:0000256" key="14">
    <source>
        <dbReference type="RuleBase" id="RU003848"/>
    </source>
</evidence>
<comment type="caution">
    <text evidence="16">The sequence shown here is derived from an EMBL/GenBank/DDBJ whole genome shotgun (WGS) entry which is preliminary data.</text>
</comment>
<dbReference type="PANTHER" id="PTHR33445:SF1">
    <property type="entry name" value="ATP SYNTHASE SUBUNIT B"/>
    <property type="match status" value="1"/>
</dbReference>
<keyword evidence="13" id="KW-1003">Cell membrane</keyword>
<keyword evidence="4 13" id="KW-0812">Transmembrane</keyword>
<evidence type="ECO:0000256" key="2">
    <source>
        <dbReference type="ARBA" id="ARBA00022448"/>
    </source>
</evidence>
<dbReference type="EMBL" id="JBHRSV010000019">
    <property type="protein sequence ID" value="MFC2926554.1"/>
    <property type="molecule type" value="Genomic_DNA"/>
</dbReference>
<evidence type="ECO:0000256" key="1">
    <source>
        <dbReference type="ARBA" id="ARBA00005513"/>
    </source>
</evidence>
<keyword evidence="9 13" id="KW-0066">ATP synthesis</keyword>
<evidence type="ECO:0000256" key="7">
    <source>
        <dbReference type="ARBA" id="ARBA00023065"/>
    </source>
</evidence>
<reference evidence="17" key="1">
    <citation type="journal article" date="2019" name="Int. J. Syst. Evol. Microbiol.">
        <title>The Global Catalogue of Microorganisms (GCM) 10K type strain sequencing project: providing services to taxonomists for standard genome sequencing and annotation.</title>
        <authorList>
            <consortium name="The Broad Institute Genomics Platform"/>
            <consortium name="The Broad Institute Genome Sequencing Center for Infectious Disease"/>
            <person name="Wu L."/>
            <person name="Ma J."/>
        </authorList>
    </citation>
    <scope>NUCLEOTIDE SEQUENCE [LARGE SCALE GENOMIC DNA]</scope>
    <source>
        <strain evidence="17">KCTC 52487</strain>
    </source>
</reference>
<evidence type="ECO:0000256" key="6">
    <source>
        <dbReference type="ARBA" id="ARBA00022989"/>
    </source>
</evidence>
<dbReference type="CDD" id="cd06503">
    <property type="entry name" value="ATP-synt_Fo_b"/>
    <property type="match status" value="1"/>
</dbReference>
<keyword evidence="15" id="KW-0175">Coiled coil</keyword>
<dbReference type="RefSeq" id="WP_343164340.1">
    <property type="nucleotide sequence ID" value="NZ_JBHRSV010000019.1"/>
</dbReference>
<organism evidence="16 17">
    <name type="scientific">Hyphobacterium vulgare</name>
    <dbReference type="NCBI Taxonomy" id="1736751"/>
    <lineage>
        <taxon>Bacteria</taxon>
        <taxon>Pseudomonadati</taxon>
        <taxon>Pseudomonadota</taxon>
        <taxon>Alphaproteobacteria</taxon>
        <taxon>Maricaulales</taxon>
        <taxon>Maricaulaceae</taxon>
        <taxon>Hyphobacterium</taxon>
    </lineage>
</organism>
<evidence type="ECO:0000256" key="9">
    <source>
        <dbReference type="ARBA" id="ARBA00023310"/>
    </source>
</evidence>
<evidence type="ECO:0000256" key="4">
    <source>
        <dbReference type="ARBA" id="ARBA00022692"/>
    </source>
</evidence>
<keyword evidence="5 13" id="KW-0375">Hydrogen ion transport</keyword>
<comment type="function">
    <text evidence="11">Component of the F(0) channel, it forms part of the peripheral stalk, linking F(1) to F(0). The b'-subunit is a diverged and duplicated form of b found in plants and photosynthetic bacteria.</text>
</comment>
<accession>A0ABV6ZYS8</accession>
<comment type="similarity">
    <text evidence="1 13 14">Belongs to the ATPase B chain family.</text>
</comment>
<evidence type="ECO:0000256" key="11">
    <source>
        <dbReference type="ARBA" id="ARBA00025614"/>
    </source>
</evidence>
<evidence type="ECO:0000256" key="8">
    <source>
        <dbReference type="ARBA" id="ARBA00023136"/>
    </source>
</evidence>
<keyword evidence="3 13" id="KW-0138">CF(0)</keyword>
<evidence type="ECO:0000256" key="13">
    <source>
        <dbReference type="HAMAP-Rule" id="MF_01398"/>
    </source>
</evidence>
<dbReference type="Pfam" id="PF00430">
    <property type="entry name" value="ATP-synt_B"/>
    <property type="match status" value="1"/>
</dbReference>
<name>A0ABV6ZYS8_9PROT</name>
<dbReference type="Proteomes" id="UP001595379">
    <property type="component" value="Unassembled WGS sequence"/>
</dbReference>
<sequence>MAYLLSDPTFWAMVGLVLFFGVLVWQKVPGAIAKMLDNRADTIRKELEEARRLREEAQELLASFQRKQREAEAEADAIVAQAKKDAKSMRAEARKELAERLDRRTAMAEQRIAQAEVHATQEIRALAADLAVDAAAKLLGEKLSKKQISDQIKADLETLEQRLN</sequence>
<dbReference type="InterPro" id="IPR002146">
    <property type="entry name" value="ATP_synth_b/b'su_bac/chlpt"/>
</dbReference>
<evidence type="ECO:0000313" key="16">
    <source>
        <dbReference type="EMBL" id="MFC2926554.1"/>
    </source>
</evidence>
<gene>
    <name evidence="13" type="primary">atpF</name>
    <name evidence="16" type="ORF">ACFOOR_10595</name>
</gene>
<comment type="subunit">
    <text evidence="13">F-type ATPases have 2 components, F(1) - the catalytic core - and F(0) - the membrane proton channel. F(1) has five subunits: alpha(3), beta(3), gamma(1), delta(1), epsilon(1). F(0) has three main subunits: a(1), b(2) and c(10-14). The alpha and beta chains form an alternating ring which encloses part of the gamma chain. F(1) is attached to F(0) by a central stalk formed by the gamma and epsilon chains, while a peripheral stalk is formed by the delta and b chains.</text>
</comment>
<evidence type="ECO:0000256" key="3">
    <source>
        <dbReference type="ARBA" id="ARBA00022547"/>
    </source>
</evidence>
<protein>
    <recommendedName>
        <fullName evidence="13">ATP synthase subunit b</fullName>
    </recommendedName>
    <alternativeName>
        <fullName evidence="13">ATP synthase F(0) sector subunit b</fullName>
    </alternativeName>
    <alternativeName>
        <fullName evidence="13">ATPase subunit I</fullName>
    </alternativeName>
    <alternativeName>
        <fullName evidence="13">F-type ATPase subunit b</fullName>
        <shortName evidence="13">F-ATPase subunit b</shortName>
    </alternativeName>
</protein>
<comment type="subcellular location">
    <subcellularLocation>
        <location evidence="13">Cell membrane</location>
        <topology evidence="13">Single-pass membrane protein</topology>
    </subcellularLocation>
    <subcellularLocation>
        <location evidence="12">Endomembrane system</location>
        <topology evidence="12">Single-pass membrane protein</topology>
    </subcellularLocation>
</comment>
<dbReference type="InterPro" id="IPR050059">
    <property type="entry name" value="ATP_synthase_B_chain"/>
</dbReference>
<evidence type="ECO:0000256" key="12">
    <source>
        <dbReference type="ARBA" id="ARBA00037847"/>
    </source>
</evidence>
<evidence type="ECO:0000313" key="17">
    <source>
        <dbReference type="Proteomes" id="UP001595379"/>
    </source>
</evidence>
<keyword evidence="7 13" id="KW-0406">Ion transport</keyword>
<keyword evidence="17" id="KW-1185">Reference proteome</keyword>
<keyword evidence="8 13" id="KW-0472">Membrane</keyword>
<dbReference type="PANTHER" id="PTHR33445">
    <property type="entry name" value="ATP SYNTHASE SUBUNIT B', CHLOROPLASTIC"/>
    <property type="match status" value="1"/>
</dbReference>
<proteinExistence type="inferred from homology"/>